<proteinExistence type="predicted"/>
<dbReference type="EMBL" id="MIGC01000184">
    <property type="protein sequence ID" value="PHJ25692.1"/>
    <property type="molecule type" value="Genomic_DNA"/>
</dbReference>
<feature type="region of interest" description="Disordered" evidence="1">
    <location>
        <begin position="856"/>
        <end position="929"/>
    </location>
</feature>
<evidence type="ECO:0000313" key="2">
    <source>
        <dbReference type="EMBL" id="PHJ25692.1"/>
    </source>
</evidence>
<comment type="caution">
    <text evidence="2">The sequence shown here is derived from an EMBL/GenBank/DDBJ whole genome shotgun (WGS) entry which is preliminary data.</text>
</comment>
<protein>
    <submittedName>
        <fullName evidence="2">Uncharacterized protein</fullName>
    </submittedName>
</protein>
<dbReference type="AlphaFoldDB" id="A0A2C6LG72"/>
<evidence type="ECO:0000256" key="1">
    <source>
        <dbReference type="SAM" id="MobiDB-lite"/>
    </source>
</evidence>
<sequence>MLSTRSHIRSGEMVEGLGNGNCYQNSIRGDLRFTGVRAKLHPPSLRFSPIATEVASAVVVLENTGTLAFFFKWKPEEKIHHVASATVEINDCGITCQGARTNGFESLWARCRAFEQANEELGIQASPYLIEQFLKIRDCLRKVKGKCERPVVSARGSLQEETEEAASSRKEDELRVPSLLDEVLLLDSAVPEKRHLAFQLQSLVQTASHAAERHSHPVISLMKTILESAVDACCDCVKEARQRTGQSLILPQFLPEGLRSIAFEQDTLCKELDTDQGDPRPSSSMAKAANHPVQTQDARSTVHGAPKDGPASKVNRGEASGGSASQPLAAEMLTKQVSRLLDCWELTAALKRAEALLLEDSSEVTAPKETTSFRASGCRAKRRSENRTVAVCSVLNDACGKLDTACLTPEVEQTPVCSLACSARCKGAPGETPLLHAGRHSQRLRTKAQETYLDEDVFTACPFGSSGGAVLLLTGGDKLRDTLSSLDDQEETDGAAAPPQDVFAVLRELLSRSAREVFVSLDSSASNAKSVEAAAFSLIEGLCGENEVESRSLLTQEQILEFLEEKLPLDWDPITGSVPGDTAGDSTVYFVGRWDAFVRSVLTCLNHRENDWALEAAAVQNTLFTLEAVHEYQKQRNTEIIFRILGVKTVVLDYLPGCNEFTEVTAPWWTLVPCQRALGSSARTFLSTLCGFFDVNMSSVRDGMIRRWRDRERRAKMLDTYCSIVDYTLERLKVEQDCKVHRPPPEMTNRIVTVLTRYCEKFWDMQSARTLDCITDALSVLDTIVSLSRSTVVHIAGDLCTVLLAFLCDGKVEVLSRDKSNAATEEDTALDNDHALRTVTTSMVQAEYVLSPLGRRDAHHAPGESQETVESASPVVSGKTDNEKAAAPAGAPKLKKQPRDPHRISPETGPAEEDKGDSHSGPHRSRTRPVYLLRKFAGYQRYSQIVSKAFRRILRTATHRQITLRLPTDIILKTEPKKMEEYAADTRPRKSTKERTLDDVRETSKNRPPSRKAGRQPRSPVDSKGHRQTSTRSPELEDDDDFNADNDQYLWCRLPSSEEVFRWLDELWGSPIDGETEEDQDDNDSLKDKDVALYWAPGPLFLEELKTSLREADGAYLVGECLERVACQPDSSTSDLLMFVRSLFEPQ</sequence>
<dbReference type="GeneID" id="94423904"/>
<feature type="region of interest" description="Disordered" evidence="1">
    <location>
        <begin position="977"/>
        <end position="1042"/>
    </location>
</feature>
<feature type="compositionally biased region" description="Basic and acidic residues" evidence="1">
    <location>
        <begin position="977"/>
        <end position="1005"/>
    </location>
</feature>
<accession>A0A2C6LG72</accession>
<evidence type="ECO:0000313" key="3">
    <source>
        <dbReference type="Proteomes" id="UP000221165"/>
    </source>
</evidence>
<feature type="region of interest" description="Disordered" evidence="1">
    <location>
        <begin position="272"/>
        <end position="327"/>
    </location>
</feature>
<keyword evidence="3" id="KW-1185">Reference proteome</keyword>
<gene>
    <name evidence="2" type="ORF">CSUI_000459</name>
</gene>
<reference evidence="2 3" key="1">
    <citation type="journal article" date="2017" name="Int. J. Parasitol.">
        <title>The genome of the protozoan parasite Cystoisospora suis and a reverse vaccinology approach to identify vaccine candidates.</title>
        <authorList>
            <person name="Palmieri N."/>
            <person name="Shrestha A."/>
            <person name="Ruttkowski B."/>
            <person name="Beck T."/>
            <person name="Vogl C."/>
            <person name="Tomley F."/>
            <person name="Blake D.P."/>
            <person name="Joachim A."/>
        </authorList>
    </citation>
    <scope>NUCLEOTIDE SEQUENCE [LARGE SCALE GENOMIC DNA]</scope>
    <source>
        <strain evidence="2 3">Wien I</strain>
    </source>
</reference>
<dbReference type="VEuPathDB" id="ToxoDB:CSUI_000459"/>
<organism evidence="2 3">
    <name type="scientific">Cystoisospora suis</name>
    <dbReference type="NCBI Taxonomy" id="483139"/>
    <lineage>
        <taxon>Eukaryota</taxon>
        <taxon>Sar</taxon>
        <taxon>Alveolata</taxon>
        <taxon>Apicomplexa</taxon>
        <taxon>Conoidasida</taxon>
        <taxon>Coccidia</taxon>
        <taxon>Eucoccidiorida</taxon>
        <taxon>Eimeriorina</taxon>
        <taxon>Sarcocystidae</taxon>
        <taxon>Cystoisospora</taxon>
    </lineage>
</organism>
<dbReference type="RefSeq" id="XP_067927338.1">
    <property type="nucleotide sequence ID" value="XM_068060693.1"/>
</dbReference>
<dbReference type="OrthoDB" id="329936at2759"/>
<name>A0A2C6LG72_9APIC</name>
<dbReference type="Proteomes" id="UP000221165">
    <property type="component" value="Unassembled WGS sequence"/>
</dbReference>